<evidence type="ECO:0000256" key="1">
    <source>
        <dbReference type="ARBA" id="ARBA00010537"/>
    </source>
</evidence>
<dbReference type="GO" id="GO:0070180">
    <property type="term" value="F:large ribosomal subunit rRNA binding"/>
    <property type="evidence" value="ECO:0007669"/>
    <property type="project" value="UniProtKB-UniRule"/>
</dbReference>
<evidence type="ECO:0000256" key="4">
    <source>
        <dbReference type="HAMAP-Rule" id="MF_00736"/>
    </source>
</evidence>
<keyword evidence="4" id="KW-0699">rRNA-binding</keyword>
<comment type="subunit">
    <text evidence="4">Part of the ribosomal stalk of the 50S ribosomal subunit. Interacts with L10 and the large rRNA to form the base of the stalk. L10 forms an elongated spine to which L12 dimers bind in a sequential fashion forming a multimeric L10(L12)X complex.</text>
</comment>
<dbReference type="NCBIfam" id="NF002232">
    <property type="entry name" value="PRK01143.1"/>
    <property type="match status" value="1"/>
</dbReference>
<dbReference type="PANTHER" id="PTHR11661:SF1">
    <property type="entry name" value="LARGE RIBOSOMAL SUBUNIT PROTEIN UL11M"/>
    <property type="match status" value="1"/>
</dbReference>
<protein>
    <recommendedName>
        <fullName evidence="4">Large ribosomal subunit protein uL11</fullName>
    </recommendedName>
</protein>
<dbReference type="CDD" id="cd00349">
    <property type="entry name" value="Ribosomal_L11"/>
    <property type="match status" value="1"/>
</dbReference>
<evidence type="ECO:0000256" key="5">
    <source>
        <dbReference type="RuleBase" id="RU003978"/>
    </source>
</evidence>
<reference evidence="8 9" key="1">
    <citation type="submission" date="2014-03" db="EMBL/GenBank/DDBJ databases">
        <title>Draft genome sequence of the novel thermoacidophilic archaea Acidianus copahuensis ALE1 strain, isolated from Copahue volcanic area in Neuquen Argentina.</title>
        <authorList>
            <person name="Urbieta M.S."/>
            <person name="Rascovan N."/>
            <person name="Castro C."/>
            <person name="Revale S."/>
            <person name="Giaveno M.A."/>
            <person name="Vazquez M.P."/>
            <person name="Donati E.R."/>
        </authorList>
    </citation>
    <scope>NUCLEOTIDE SEQUENCE [LARGE SCALE GENOMIC DNA]</scope>
    <source>
        <strain evidence="8 9">ALE1</strain>
    </source>
</reference>
<evidence type="ECO:0000256" key="2">
    <source>
        <dbReference type="ARBA" id="ARBA00022980"/>
    </source>
</evidence>
<comment type="similarity">
    <text evidence="1 4 5">Belongs to the universal ribosomal protein uL11 family.</text>
</comment>
<dbReference type="Gene3D" id="1.10.10.250">
    <property type="entry name" value="Ribosomal protein L11, C-terminal domain"/>
    <property type="match status" value="1"/>
</dbReference>
<dbReference type="SUPFAM" id="SSF54747">
    <property type="entry name" value="Ribosomal L11/L12e N-terminal domain"/>
    <property type="match status" value="1"/>
</dbReference>
<dbReference type="Gene3D" id="3.30.1550.10">
    <property type="entry name" value="Ribosomal protein L11/L12, N-terminal domain"/>
    <property type="match status" value="1"/>
</dbReference>
<sequence length="170" mass="17992">MANKTIKIVVEGGNVKPGPPLGPTLSQLKLNVGEVVKKINDATASFKGMTVPVTINVDVDTKKYEISVGIPTTTSLLLKKAGAQGPSGDPSHKKVGNVSLDDVIEVSITKKPSLTSKELKGAIKSVLGTAHTIGLTVDNKEPKSLVKEIEEGKYDEIISKYVDKWNGSEA</sequence>
<keyword evidence="9" id="KW-1185">Reference proteome</keyword>
<dbReference type="PANTHER" id="PTHR11661">
    <property type="entry name" value="60S RIBOSOMAL PROTEIN L12"/>
    <property type="match status" value="1"/>
</dbReference>
<dbReference type="HAMAP" id="MF_00736">
    <property type="entry name" value="Ribosomal_uL11"/>
    <property type="match status" value="1"/>
</dbReference>
<name>A0A031LPJ8_9CREN</name>
<dbReference type="AlphaFoldDB" id="A0A031LPJ8"/>
<dbReference type="InterPro" id="IPR020784">
    <property type="entry name" value="Ribosomal_uL11_N"/>
</dbReference>
<dbReference type="InterPro" id="IPR000911">
    <property type="entry name" value="Ribosomal_uL11"/>
</dbReference>
<dbReference type="RefSeq" id="WP_048099434.1">
    <property type="nucleotide sequence ID" value="NZ_JFZT01000039.1"/>
</dbReference>
<feature type="domain" description="Large ribosomal subunit protein uL11 C-terminal" evidence="6">
    <location>
        <begin position="70"/>
        <end position="137"/>
    </location>
</feature>
<accession>A0A031LPJ8</accession>
<feature type="domain" description="Large ribosomal subunit protein uL11 N-terminal" evidence="7">
    <location>
        <begin position="6"/>
        <end position="61"/>
    </location>
</feature>
<dbReference type="Pfam" id="PF03946">
    <property type="entry name" value="Ribosomal_L11_N"/>
    <property type="match status" value="1"/>
</dbReference>
<dbReference type="GO" id="GO:0006412">
    <property type="term" value="P:translation"/>
    <property type="evidence" value="ECO:0007669"/>
    <property type="project" value="UniProtKB-UniRule"/>
</dbReference>
<keyword evidence="4" id="KW-0694">RNA-binding</keyword>
<organism evidence="8 9">
    <name type="scientific">Candidatus Acidianus copahuensis</name>
    <dbReference type="NCBI Taxonomy" id="1160895"/>
    <lineage>
        <taxon>Archaea</taxon>
        <taxon>Thermoproteota</taxon>
        <taxon>Thermoprotei</taxon>
        <taxon>Sulfolobales</taxon>
        <taxon>Sulfolobaceae</taxon>
        <taxon>Acidianus</taxon>
    </lineage>
</organism>
<dbReference type="STRING" id="1160895.CM19_05955"/>
<evidence type="ECO:0000313" key="9">
    <source>
        <dbReference type="Proteomes" id="UP000024332"/>
    </source>
</evidence>
<dbReference type="OrthoDB" id="8842at2157"/>
<evidence type="ECO:0000259" key="7">
    <source>
        <dbReference type="Pfam" id="PF03946"/>
    </source>
</evidence>
<dbReference type="SMART" id="SM00649">
    <property type="entry name" value="RL11"/>
    <property type="match status" value="1"/>
</dbReference>
<dbReference type="GO" id="GO:0003735">
    <property type="term" value="F:structural constituent of ribosome"/>
    <property type="evidence" value="ECO:0007669"/>
    <property type="project" value="InterPro"/>
</dbReference>
<dbReference type="Proteomes" id="UP000024332">
    <property type="component" value="Unassembled WGS sequence"/>
</dbReference>
<keyword evidence="3 4" id="KW-0687">Ribonucleoprotein</keyword>
<comment type="caution">
    <text evidence="8">The sequence shown here is derived from an EMBL/GenBank/DDBJ whole genome shotgun (WGS) entry which is preliminary data.</text>
</comment>
<dbReference type="EMBL" id="JFZT01000039">
    <property type="protein sequence ID" value="EZQ06911.1"/>
    <property type="molecule type" value="Genomic_DNA"/>
</dbReference>
<dbReference type="Pfam" id="PF00298">
    <property type="entry name" value="Ribosomal_L11"/>
    <property type="match status" value="1"/>
</dbReference>
<comment type="function">
    <text evidence="4">Forms part of the ribosomal stalk which helps the ribosome interact with GTP-bound translation factors.</text>
</comment>
<evidence type="ECO:0000313" key="8">
    <source>
        <dbReference type="EMBL" id="EZQ06911.1"/>
    </source>
</evidence>
<gene>
    <name evidence="4" type="primary">rpl11</name>
    <name evidence="8" type="ORF">CM19_05955</name>
</gene>
<dbReference type="GO" id="GO:0015934">
    <property type="term" value="C:large ribosomal subunit"/>
    <property type="evidence" value="ECO:0007669"/>
    <property type="project" value="TreeGrafter"/>
</dbReference>
<evidence type="ECO:0000256" key="3">
    <source>
        <dbReference type="ARBA" id="ARBA00023274"/>
    </source>
</evidence>
<keyword evidence="2 4" id="KW-0689">Ribosomal protein</keyword>
<evidence type="ECO:0000259" key="6">
    <source>
        <dbReference type="Pfam" id="PF00298"/>
    </source>
</evidence>
<dbReference type="SUPFAM" id="SSF46906">
    <property type="entry name" value="Ribosomal protein L11, C-terminal domain"/>
    <property type="match status" value="1"/>
</dbReference>
<proteinExistence type="inferred from homology"/>
<dbReference type="InterPro" id="IPR020783">
    <property type="entry name" value="Ribosomal_uL11_C"/>
</dbReference>
<dbReference type="InterPro" id="IPR036769">
    <property type="entry name" value="Ribosomal_uL11_C_sf"/>
</dbReference>
<dbReference type="InterPro" id="IPR036796">
    <property type="entry name" value="Ribosomal_uL11_N_sf"/>
</dbReference>